<proteinExistence type="predicted"/>
<dbReference type="InterPro" id="IPR008969">
    <property type="entry name" value="CarboxyPept-like_regulatory"/>
</dbReference>
<dbReference type="InterPro" id="IPR013784">
    <property type="entry name" value="Carb-bd-like_fold"/>
</dbReference>
<dbReference type="AlphaFoldDB" id="A0A660SI37"/>
<dbReference type="PANTHER" id="PTHR11532:SF57">
    <property type="entry name" value="CARBOXYPEPTIDASE D, B"/>
    <property type="match status" value="1"/>
</dbReference>
<feature type="domain" description="FlgD/Vpr Ig-like" evidence="1">
    <location>
        <begin position="410"/>
        <end position="464"/>
    </location>
</feature>
<dbReference type="GO" id="GO:0005615">
    <property type="term" value="C:extracellular space"/>
    <property type="evidence" value="ECO:0007669"/>
    <property type="project" value="TreeGrafter"/>
</dbReference>
<dbReference type="Gene3D" id="2.60.40.1120">
    <property type="entry name" value="Carboxypeptidase-like, regulatory domain"/>
    <property type="match status" value="4"/>
</dbReference>
<dbReference type="InterPro" id="IPR025965">
    <property type="entry name" value="FlgD/Vpr_Ig-like"/>
</dbReference>
<name>A0A660SI37_UNCW3</name>
<gene>
    <name evidence="2" type="ORF">DRP53_04900</name>
</gene>
<dbReference type="GO" id="GO:0016485">
    <property type="term" value="P:protein processing"/>
    <property type="evidence" value="ECO:0007669"/>
    <property type="project" value="TreeGrafter"/>
</dbReference>
<dbReference type="InterPro" id="IPR050753">
    <property type="entry name" value="Peptidase_M14_domain"/>
</dbReference>
<dbReference type="Gene3D" id="2.60.40.4070">
    <property type="match status" value="1"/>
</dbReference>
<organism evidence="2 3">
    <name type="scientific">candidate division WOR-3 bacterium</name>
    <dbReference type="NCBI Taxonomy" id="2052148"/>
    <lineage>
        <taxon>Bacteria</taxon>
        <taxon>Bacteria division WOR-3</taxon>
    </lineage>
</organism>
<evidence type="ECO:0000313" key="2">
    <source>
        <dbReference type="EMBL" id="RKX70489.1"/>
    </source>
</evidence>
<reference evidence="2 3" key="1">
    <citation type="submission" date="2018-06" db="EMBL/GenBank/DDBJ databases">
        <title>Extensive metabolic versatility and redundancy in microbially diverse, dynamic hydrothermal sediments.</title>
        <authorList>
            <person name="Dombrowski N."/>
            <person name="Teske A."/>
            <person name="Baker B.J."/>
        </authorList>
    </citation>
    <scope>NUCLEOTIDE SEQUENCE [LARGE SCALE GENOMIC DNA]</scope>
    <source>
        <strain evidence="2">B36_G15</strain>
    </source>
</reference>
<dbReference type="PANTHER" id="PTHR11532">
    <property type="entry name" value="PROTEASE M14 CARBOXYPEPTIDASE"/>
    <property type="match status" value="1"/>
</dbReference>
<dbReference type="GO" id="GO:0006518">
    <property type="term" value="P:peptide metabolic process"/>
    <property type="evidence" value="ECO:0007669"/>
    <property type="project" value="TreeGrafter"/>
</dbReference>
<dbReference type="Pfam" id="PF13860">
    <property type="entry name" value="FlgD_ig"/>
    <property type="match status" value="1"/>
</dbReference>
<accession>A0A660SI37</accession>
<evidence type="ECO:0000313" key="3">
    <source>
        <dbReference type="Proteomes" id="UP000268469"/>
    </source>
</evidence>
<dbReference type="Proteomes" id="UP000268469">
    <property type="component" value="Unassembled WGS sequence"/>
</dbReference>
<comment type="caution">
    <text evidence="2">The sequence shown here is derived from an EMBL/GenBank/DDBJ whole genome shotgun (WGS) entry which is preliminary data.</text>
</comment>
<dbReference type="GO" id="GO:0004181">
    <property type="term" value="F:metallocarboxypeptidase activity"/>
    <property type="evidence" value="ECO:0007669"/>
    <property type="project" value="TreeGrafter"/>
</dbReference>
<dbReference type="Pfam" id="PF13620">
    <property type="entry name" value="CarboxypepD_reg"/>
    <property type="match status" value="3"/>
</dbReference>
<dbReference type="SUPFAM" id="SSF49452">
    <property type="entry name" value="Starch-binding domain-like"/>
    <property type="match status" value="2"/>
</dbReference>
<evidence type="ECO:0000259" key="1">
    <source>
        <dbReference type="Pfam" id="PF13860"/>
    </source>
</evidence>
<sequence>MLVAILIVGVSMAAVPRDTAPEYGSISGIVRDANTSEPILNAHIVADGPSHGEAYSESLGYYQIRDLLPGIYRVTASAPGYEPAFRDSVMVYANQNTTVNFRLKPSGGLSGIAGRVVNAINNNPILGALVEAWGSGGSGKDNTNSSGEYFIELSPGLYTVKASAVGYRSAIYPDSVEVKAGQITQGIDFALIPDTSGNTGGISGRVTDAQSGLPILNAKIFASGAQGQGWATSESLGYYLIDGLPAGEYQVRAAANGYYPSTYPESVTVFAGQITKNINFALEPAGTSGFAGFPIDGETGLTIPDAKITANGPSGTIVVESNNLGDYLADELKPGVYRITKVTAPGYKDGSYSDPILVMSGWITSFVSPVLYPLPSVEDYAPKGEVINLTACPNPFSNSIRVSWQMAKDDHISLEVFDATGRLVRSLFDRSVKPGSHTIYWDGRDERGYPVAEGVYFFQLTAKSDYTKTLKVLLVR</sequence>
<dbReference type="EMBL" id="QNBE01000038">
    <property type="protein sequence ID" value="RKX70489.1"/>
    <property type="molecule type" value="Genomic_DNA"/>
</dbReference>
<dbReference type="SUPFAM" id="SSF49464">
    <property type="entry name" value="Carboxypeptidase regulatory domain-like"/>
    <property type="match status" value="2"/>
</dbReference>
<protein>
    <recommendedName>
        <fullName evidence="1">FlgD/Vpr Ig-like domain-containing protein</fullName>
    </recommendedName>
</protein>
<dbReference type="GO" id="GO:0030246">
    <property type="term" value="F:carbohydrate binding"/>
    <property type="evidence" value="ECO:0007669"/>
    <property type="project" value="InterPro"/>
</dbReference>